<sequence length="78" mass="8872">MTPGQTEQKRDYPSSNKKLRLNTIQLSNNEEEVEKGINSFKIINYLQPAQRQSGKRLVYVKTQVDEEIITAMVDSGAT</sequence>
<evidence type="ECO:0000313" key="2">
    <source>
        <dbReference type="Proteomes" id="UP001189122"/>
    </source>
</evidence>
<dbReference type="AlphaFoldDB" id="A0A7I8IDR7"/>
<proteinExistence type="predicted"/>
<dbReference type="EMBL" id="LR743589">
    <property type="protein sequence ID" value="CAA2615829.1"/>
    <property type="molecule type" value="Genomic_DNA"/>
</dbReference>
<protein>
    <submittedName>
        <fullName evidence="1">Uncharacterized protein</fullName>
    </submittedName>
</protein>
<gene>
    <name evidence="1" type="ORF">SI7747_02002075</name>
</gene>
<evidence type="ECO:0000313" key="1">
    <source>
        <dbReference type="EMBL" id="CAA2615829.1"/>
    </source>
</evidence>
<dbReference type="Proteomes" id="UP001189122">
    <property type="component" value="Unassembled WGS sequence"/>
</dbReference>
<organism evidence="1">
    <name type="scientific">Spirodela intermedia</name>
    <name type="common">Intermediate duckweed</name>
    <dbReference type="NCBI Taxonomy" id="51605"/>
    <lineage>
        <taxon>Eukaryota</taxon>
        <taxon>Viridiplantae</taxon>
        <taxon>Streptophyta</taxon>
        <taxon>Embryophyta</taxon>
        <taxon>Tracheophyta</taxon>
        <taxon>Spermatophyta</taxon>
        <taxon>Magnoliopsida</taxon>
        <taxon>Liliopsida</taxon>
        <taxon>Araceae</taxon>
        <taxon>Lemnoideae</taxon>
        <taxon>Spirodela</taxon>
    </lineage>
</organism>
<dbReference type="EMBL" id="CACRZD030000002">
    <property type="protein sequence ID" value="CAA6655535.1"/>
    <property type="molecule type" value="Genomic_DNA"/>
</dbReference>
<keyword evidence="2" id="KW-1185">Reference proteome</keyword>
<name>A0A7I8IDR7_SPIIN</name>
<accession>A0A7I8IDR7</accession>
<reference evidence="1 2" key="1">
    <citation type="submission" date="2019-12" db="EMBL/GenBank/DDBJ databases">
        <authorList>
            <person name="Scholz U."/>
            <person name="Mascher M."/>
            <person name="Fiebig A."/>
        </authorList>
    </citation>
    <scope>NUCLEOTIDE SEQUENCE</scope>
</reference>